<dbReference type="InterPro" id="IPR013010">
    <property type="entry name" value="Znf_SIAH"/>
</dbReference>
<feature type="region of interest" description="Disordered" evidence="6">
    <location>
        <begin position="48"/>
        <end position="88"/>
    </location>
</feature>
<dbReference type="SUPFAM" id="SSF49599">
    <property type="entry name" value="TRAF domain-like"/>
    <property type="match status" value="1"/>
</dbReference>
<feature type="compositionally biased region" description="Low complexity" evidence="6">
    <location>
        <begin position="120"/>
        <end position="139"/>
    </location>
</feature>
<evidence type="ECO:0000256" key="2">
    <source>
        <dbReference type="ARBA" id="ARBA00022771"/>
    </source>
</evidence>
<protein>
    <recommendedName>
        <fullName evidence="7">SIAH-type domain-containing protein</fullName>
    </recommendedName>
</protein>
<dbReference type="PANTHER" id="PTHR46632:SF27">
    <property type="entry name" value="RING-TYPE E3 UBIQUITIN TRANSFERASE"/>
    <property type="match status" value="1"/>
</dbReference>
<sequence length="436" mass="46195">MQSPALEPRTSMAEQYKKRPRLSENAEGSASKKMSILEVTSPVATLAPAPAPARVSPSPVATRTPSLAAPSPVSKRAPSSAAPSPAAMSKPIAVVKPTAATVKVTNPVPVMAPALEAPNPVATSTPTSALPSPAAPNTADTATLAPSPVATAKPTVKHEPEDGRMLAVPATEEVVILEVEKKWLYCVTCHSPLKPPIFLCEVGHAVCCDCAGRGGERKHCGACNRDATYSHVPWMDGMVTGHKEPCPYKSFGCARSIVYYVAADHKARCAHAPCYCLECAFEGSPASLVCHLTDQSGRHRWPVEEIKYESKKSFVVPASEHRRLLVSEEDGRVFLLAVGAGRGASGVRPVNIVCVRGNAGGANTKPMYTGVLWVDGPLAASGHLRGGFKLKWELANCGVPGEVDMDHGQLHAHVNPEMLHGESKEVHLAICITKFW</sequence>
<evidence type="ECO:0000256" key="5">
    <source>
        <dbReference type="PROSITE-ProRule" id="PRU00455"/>
    </source>
</evidence>
<feature type="domain" description="SIAH-type" evidence="7">
    <location>
        <begin position="241"/>
        <end position="297"/>
    </location>
</feature>
<dbReference type="EMBL" id="JAUUTY010000004">
    <property type="protein sequence ID" value="KAK1649925.1"/>
    <property type="molecule type" value="Genomic_DNA"/>
</dbReference>
<gene>
    <name evidence="8" type="ORF">QYE76_067730</name>
</gene>
<dbReference type="Gene3D" id="3.30.40.10">
    <property type="entry name" value="Zinc/RING finger domain, C3HC4 (zinc finger)"/>
    <property type="match status" value="1"/>
</dbReference>
<evidence type="ECO:0000259" key="7">
    <source>
        <dbReference type="PROSITE" id="PS51081"/>
    </source>
</evidence>
<feature type="region of interest" description="Disordered" evidence="6">
    <location>
        <begin position="119"/>
        <end position="160"/>
    </location>
</feature>
<name>A0AAD8WBY0_LOLMU</name>
<feature type="compositionally biased region" description="Low complexity" evidence="6">
    <location>
        <begin position="68"/>
        <end position="88"/>
    </location>
</feature>
<organism evidence="8 9">
    <name type="scientific">Lolium multiflorum</name>
    <name type="common">Italian ryegrass</name>
    <name type="synonym">Lolium perenne subsp. multiflorum</name>
    <dbReference type="NCBI Taxonomy" id="4521"/>
    <lineage>
        <taxon>Eukaryota</taxon>
        <taxon>Viridiplantae</taxon>
        <taxon>Streptophyta</taxon>
        <taxon>Embryophyta</taxon>
        <taxon>Tracheophyta</taxon>
        <taxon>Spermatophyta</taxon>
        <taxon>Magnoliopsida</taxon>
        <taxon>Liliopsida</taxon>
        <taxon>Poales</taxon>
        <taxon>Poaceae</taxon>
        <taxon>BOP clade</taxon>
        <taxon>Pooideae</taxon>
        <taxon>Poodae</taxon>
        <taxon>Poeae</taxon>
        <taxon>Poeae Chloroplast Group 2 (Poeae type)</taxon>
        <taxon>Loliodinae</taxon>
        <taxon>Loliinae</taxon>
        <taxon>Lolium</taxon>
    </lineage>
</organism>
<keyword evidence="1" id="KW-0479">Metal-binding</keyword>
<dbReference type="InterPro" id="IPR044286">
    <property type="entry name" value="SINL_plant"/>
</dbReference>
<keyword evidence="2 5" id="KW-0863">Zinc-finger</keyword>
<evidence type="ECO:0000256" key="4">
    <source>
        <dbReference type="ARBA" id="ARBA00024004"/>
    </source>
</evidence>
<proteinExistence type="predicted"/>
<feature type="compositionally biased region" description="Low complexity" evidence="6">
    <location>
        <begin position="52"/>
        <end position="61"/>
    </location>
</feature>
<evidence type="ECO:0000313" key="9">
    <source>
        <dbReference type="Proteomes" id="UP001231189"/>
    </source>
</evidence>
<evidence type="ECO:0000256" key="1">
    <source>
        <dbReference type="ARBA" id="ARBA00022723"/>
    </source>
</evidence>
<dbReference type="PANTHER" id="PTHR46632">
    <property type="entry name" value="E3 UBIQUITIN-PROTEIN LIGASE SINA-LIKE 4"/>
    <property type="match status" value="1"/>
</dbReference>
<comment type="caution">
    <text evidence="8">The sequence shown here is derived from an EMBL/GenBank/DDBJ whole genome shotgun (WGS) entry which is preliminary data.</text>
</comment>
<dbReference type="GO" id="GO:0008270">
    <property type="term" value="F:zinc ion binding"/>
    <property type="evidence" value="ECO:0007669"/>
    <property type="project" value="UniProtKB-KW"/>
</dbReference>
<keyword evidence="9" id="KW-1185">Reference proteome</keyword>
<accession>A0AAD8WBY0</accession>
<comment type="function">
    <text evidence="4">E3 ubiquitin-protein ligase that mediates ubiquitination and subsequent proteasomal degradation of target proteins. E3 ubiquitin ligases accept ubiquitin from an E2 ubiquitin-conjugating enzyme in the form of a thioester and then directly transfers the ubiquitin to targeted substrates. It probably triggers the ubiquitin-mediated degradation of different substrates.</text>
</comment>
<evidence type="ECO:0000256" key="6">
    <source>
        <dbReference type="SAM" id="MobiDB-lite"/>
    </source>
</evidence>
<dbReference type="PROSITE" id="PS51081">
    <property type="entry name" value="ZF_SIAH"/>
    <property type="match status" value="1"/>
</dbReference>
<feature type="region of interest" description="Disordered" evidence="6">
    <location>
        <begin position="1"/>
        <end position="35"/>
    </location>
</feature>
<dbReference type="InterPro" id="IPR013083">
    <property type="entry name" value="Znf_RING/FYVE/PHD"/>
</dbReference>
<dbReference type="AlphaFoldDB" id="A0AAD8WBY0"/>
<feature type="compositionally biased region" description="Basic and acidic residues" evidence="6">
    <location>
        <begin position="15"/>
        <end position="24"/>
    </location>
</feature>
<dbReference type="Proteomes" id="UP001231189">
    <property type="component" value="Unassembled WGS sequence"/>
</dbReference>
<keyword evidence="3" id="KW-0862">Zinc</keyword>
<evidence type="ECO:0000256" key="3">
    <source>
        <dbReference type="ARBA" id="ARBA00022833"/>
    </source>
</evidence>
<reference evidence="8" key="1">
    <citation type="submission" date="2023-07" db="EMBL/GenBank/DDBJ databases">
        <title>A chromosome-level genome assembly of Lolium multiflorum.</title>
        <authorList>
            <person name="Chen Y."/>
            <person name="Copetti D."/>
            <person name="Kolliker R."/>
            <person name="Studer B."/>
        </authorList>
    </citation>
    <scope>NUCLEOTIDE SEQUENCE</scope>
    <source>
        <strain evidence="8">02402/16</strain>
        <tissue evidence="8">Leaf</tissue>
    </source>
</reference>
<evidence type="ECO:0000313" key="8">
    <source>
        <dbReference type="EMBL" id="KAK1649925.1"/>
    </source>
</evidence>